<dbReference type="PANTHER" id="PTHR34609">
    <property type="entry name" value="GEO08273P1-RELATED"/>
    <property type="match status" value="1"/>
</dbReference>
<organism evidence="1 2">
    <name type="scientific">Apolygus lucorum</name>
    <name type="common">Small green plant bug</name>
    <name type="synonym">Lygocoris lucorum</name>
    <dbReference type="NCBI Taxonomy" id="248454"/>
    <lineage>
        <taxon>Eukaryota</taxon>
        <taxon>Metazoa</taxon>
        <taxon>Ecdysozoa</taxon>
        <taxon>Arthropoda</taxon>
        <taxon>Hexapoda</taxon>
        <taxon>Insecta</taxon>
        <taxon>Pterygota</taxon>
        <taxon>Neoptera</taxon>
        <taxon>Paraneoptera</taxon>
        <taxon>Hemiptera</taxon>
        <taxon>Heteroptera</taxon>
        <taxon>Panheteroptera</taxon>
        <taxon>Cimicomorpha</taxon>
        <taxon>Miridae</taxon>
        <taxon>Mirini</taxon>
        <taxon>Apolygus</taxon>
    </lineage>
</organism>
<gene>
    <name evidence="1" type="ORF">GE061_013053</name>
</gene>
<reference evidence="1" key="1">
    <citation type="journal article" date="2021" name="Mol. Ecol. Resour.">
        <title>Apolygus lucorum genome provides insights into omnivorousness and mesophyll feeding.</title>
        <authorList>
            <person name="Liu Y."/>
            <person name="Liu H."/>
            <person name="Wang H."/>
            <person name="Huang T."/>
            <person name="Liu B."/>
            <person name="Yang B."/>
            <person name="Yin L."/>
            <person name="Li B."/>
            <person name="Zhang Y."/>
            <person name="Zhang S."/>
            <person name="Jiang F."/>
            <person name="Zhang X."/>
            <person name="Ren Y."/>
            <person name="Wang B."/>
            <person name="Wang S."/>
            <person name="Lu Y."/>
            <person name="Wu K."/>
            <person name="Fan W."/>
            <person name="Wang G."/>
        </authorList>
    </citation>
    <scope>NUCLEOTIDE SEQUENCE</scope>
    <source>
        <strain evidence="1">12Hb</strain>
    </source>
</reference>
<evidence type="ECO:0000313" key="1">
    <source>
        <dbReference type="EMBL" id="KAF6212530.1"/>
    </source>
</evidence>
<dbReference type="EMBL" id="WIXP02000004">
    <property type="protein sequence ID" value="KAF6212530.1"/>
    <property type="molecule type" value="Genomic_DNA"/>
</dbReference>
<dbReference type="AlphaFoldDB" id="A0A6A4JCE9"/>
<accession>A0A6A4JCE9</accession>
<evidence type="ECO:0000313" key="2">
    <source>
        <dbReference type="Proteomes" id="UP000466442"/>
    </source>
</evidence>
<protein>
    <submittedName>
        <fullName evidence="1">Uncharacterized protein</fullName>
    </submittedName>
</protein>
<dbReference type="InterPro" id="IPR053077">
    <property type="entry name" value="MARVEL_domain_protein_3"/>
</dbReference>
<dbReference type="OrthoDB" id="6347032at2759"/>
<dbReference type="PANTHER" id="PTHR34609:SF17">
    <property type="entry name" value="GEO08273P1-RELATED"/>
    <property type="match status" value="1"/>
</dbReference>
<name>A0A6A4JCE9_APOLU</name>
<dbReference type="Proteomes" id="UP000466442">
    <property type="component" value="Unassembled WGS sequence"/>
</dbReference>
<comment type="caution">
    <text evidence="1">The sequence shown here is derived from an EMBL/GenBank/DDBJ whole genome shotgun (WGS) entry which is preliminary data.</text>
</comment>
<keyword evidence="2" id="KW-1185">Reference proteome</keyword>
<proteinExistence type="predicted"/>
<sequence>MASRVPLVKSCCCGCSLETGSKIIGFIELIGCVFIFIFQMVSTVQLANSDKEIPHKDLIIAASMYLDLTSLFEIILAIYLLYGIYYERPNYVRVWVLIQCAFLVVSIVSDVLFITFSFTVETFDSDYIPEELILTVLQAYSVLVVHSYYISVRGREALYHV</sequence>